<keyword evidence="10" id="KW-1185">Reference proteome</keyword>
<dbReference type="InterPro" id="IPR007159">
    <property type="entry name" value="SpoVT-AbrB_dom"/>
</dbReference>
<keyword evidence="4 7" id="KW-0805">Transcription regulation</keyword>
<dbReference type="CDD" id="cd16321">
    <property type="entry name" value="MraZ_C"/>
    <property type="match status" value="1"/>
</dbReference>
<evidence type="ECO:0000256" key="6">
    <source>
        <dbReference type="ARBA" id="ARBA00023163"/>
    </source>
</evidence>
<comment type="subunit">
    <text evidence="7">Forms oligomers.</text>
</comment>
<organism evidence="9 10">
    <name type="scientific">Hymenobacter cavernae</name>
    <dbReference type="NCBI Taxonomy" id="2044852"/>
    <lineage>
        <taxon>Bacteria</taxon>
        <taxon>Pseudomonadati</taxon>
        <taxon>Bacteroidota</taxon>
        <taxon>Cytophagia</taxon>
        <taxon>Cytophagales</taxon>
        <taxon>Hymenobacteraceae</taxon>
        <taxon>Hymenobacter</taxon>
    </lineage>
</organism>
<dbReference type="PROSITE" id="PS51740">
    <property type="entry name" value="SPOVT_ABRB"/>
    <property type="match status" value="2"/>
</dbReference>
<evidence type="ECO:0000256" key="3">
    <source>
        <dbReference type="ARBA" id="ARBA00022737"/>
    </source>
</evidence>
<sequence>MSTFAIIPHLSPPGMNLLSGEYECKLDPKGRLVLPAKVKASLPQETGNQLVLVRGFEPCLVLYPSSSWRVIHDKVMALDEFNEEYRQFQRNFFRGMTEVELDTIGRFMLPRTMLRYAGIEKEAIIVGLGNRCEIWDPERYDAFLIKDQKSFSQLAQKFLSTDMPLGGSAAA</sequence>
<evidence type="ECO:0000256" key="1">
    <source>
        <dbReference type="ARBA" id="ARBA00013860"/>
    </source>
</evidence>
<gene>
    <name evidence="7 9" type="primary">mraZ</name>
    <name evidence="9" type="ORF">GCM10011383_32770</name>
</gene>
<comment type="subcellular location">
    <subcellularLocation>
        <location evidence="7">Cytoplasm</location>
        <location evidence="7">Nucleoid</location>
    </subcellularLocation>
</comment>
<proteinExistence type="inferred from homology"/>
<evidence type="ECO:0000256" key="4">
    <source>
        <dbReference type="ARBA" id="ARBA00023015"/>
    </source>
</evidence>
<dbReference type="HAMAP" id="MF_01008">
    <property type="entry name" value="MraZ"/>
    <property type="match status" value="1"/>
</dbReference>
<dbReference type="Pfam" id="PF02381">
    <property type="entry name" value="MraZ"/>
    <property type="match status" value="2"/>
</dbReference>
<comment type="similarity">
    <text evidence="7">Belongs to the MraZ family.</text>
</comment>
<evidence type="ECO:0000313" key="9">
    <source>
        <dbReference type="EMBL" id="GGF18719.1"/>
    </source>
</evidence>
<protein>
    <recommendedName>
        <fullName evidence="1 7">Transcriptional regulator MraZ</fullName>
    </recommendedName>
</protein>
<keyword evidence="5 7" id="KW-0238">DNA-binding</keyword>
<keyword evidence="6 7" id="KW-0804">Transcription</keyword>
<dbReference type="SUPFAM" id="SSF89447">
    <property type="entry name" value="AbrB/MazE/MraZ-like"/>
    <property type="match status" value="1"/>
</dbReference>
<dbReference type="InterPro" id="IPR003444">
    <property type="entry name" value="MraZ"/>
</dbReference>
<dbReference type="InterPro" id="IPR020603">
    <property type="entry name" value="MraZ_dom"/>
</dbReference>
<dbReference type="PANTHER" id="PTHR34701">
    <property type="entry name" value="TRANSCRIPTIONAL REGULATOR MRAZ"/>
    <property type="match status" value="1"/>
</dbReference>
<evidence type="ECO:0000313" key="10">
    <source>
        <dbReference type="Proteomes" id="UP000632273"/>
    </source>
</evidence>
<keyword evidence="3" id="KW-0677">Repeat</keyword>
<evidence type="ECO:0000256" key="5">
    <source>
        <dbReference type="ARBA" id="ARBA00023125"/>
    </source>
</evidence>
<dbReference type="PANTHER" id="PTHR34701:SF1">
    <property type="entry name" value="TRANSCRIPTIONAL REGULATOR MRAZ"/>
    <property type="match status" value="1"/>
</dbReference>
<keyword evidence="2 7" id="KW-0963">Cytoplasm</keyword>
<name>A0ABQ1UJZ8_9BACT</name>
<feature type="domain" description="SpoVT-AbrB" evidence="8">
    <location>
        <begin position="21"/>
        <end position="67"/>
    </location>
</feature>
<dbReference type="Gene3D" id="3.40.1550.20">
    <property type="entry name" value="Transcriptional regulator MraZ domain"/>
    <property type="match status" value="1"/>
</dbReference>
<dbReference type="CDD" id="cd16320">
    <property type="entry name" value="MraZ_N"/>
    <property type="match status" value="1"/>
</dbReference>
<dbReference type="InterPro" id="IPR035642">
    <property type="entry name" value="MraZ_N"/>
</dbReference>
<reference evidence="10" key="1">
    <citation type="journal article" date="2019" name="Int. J. Syst. Evol. Microbiol.">
        <title>The Global Catalogue of Microorganisms (GCM) 10K type strain sequencing project: providing services to taxonomists for standard genome sequencing and annotation.</title>
        <authorList>
            <consortium name="The Broad Institute Genomics Platform"/>
            <consortium name="The Broad Institute Genome Sequencing Center for Infectious Disease"/>
            <person name="Wu L."/>
            <person name="Ma J."/>
        </authorList>
    </citation>
    <scope>NUCLEOTIDE SEQUENCE [LARGE SCALE GENOMIC DNA]</scope>
    <source>
        <strain evidence="10">CGMCC 1.15197</strain>
    </source>
</reference>
<dbReference type="EMBL" id="BMHT01000006">
    <property type="protein sequence ID" value="GGF18719.1"/>
    <property type="molecule type" value="Genomic_DNA"/>
</dbReference>
<evidence type="ECO:0000259" key="8">
    <source>
        <dbReference type="PROSITE" id="PS51740"/>
    </source>
</evidence>
<dbReference type="InterPro" id="IPR035644">
    <property type="entry name" value="MraZ_C"/>
</dbReference>
<dbReference type="InterPro" id="IPR038619">
    <property type="entry name" value="MraZ_sf"/>
</dbReference>
<evidence type="ECO:0000256" key="2">
    <source>
        <dbReference type="ARBA" id="ARBA00022490"/>
    </source>
</evidence>
<accession>A0ABQ1UJZ8</accession>
<dbReference type="NCBIfam" id="TIGR00242">
    <property type="entry name" value="division/cell wall cluster transcriptional repressor MraZ"/>
    <property type="match status" value="1"/>
</dbReference>
<dbReference type="Proteomes" id="UP000632273">
    <property type="component" value="Unassembled WGS sequence"/>
</dbReference>
<comment type="caution">
    <text evidence="9">The sequence shown here is derived from an EMBL/GenBank/DDBJ whole genome shotgun (WGS) entry which is preliminary data.</text>
</comment>
<feature type="domain" description="SpoVT-AbrB" evidence="8">
    <location>
        <begin position="96"/>
        <end position="139"/>
    </location>
</feature>
<dbReference type="InterPro" id="IPR037914">
    <property type="entry name" value="SpoVT-AbrB_sf"/>
</dbReference>
<evidence type="ECO:0000256" key="7">
    <source>
        <dbReference type="HAMAP-Rule" id="MF_01008"/>
    </source>
</evidence>